<dbReference type="Proteomes" id="UP000736335">
    <property type="component" value="Unassembled WGS sequence"/>
</dbReference>
<dbReference type="EMBL" id="WIUZ02000010">
    <property type="protein sequence ID" value="KAF9783128.1"/>
    <property type="molecule type" value="Genomic_DNA"/>
</dbReference>
<keyword evidence="3" id="KW-1185">Reference proteome</keyword>
<accession>A0A9P6HB40</accession>
<comment type="caution">
    <text evidence="2">The sequence shown here is derived from an EMBL/GenBank/DDBJ whole genome shotgun (WGS) entry which is preliminary data.</text>
</comment>
<dbReference type="AlphaFoldDB" id="A0A9P6HB40"/>
<evidence type="ECO:0000313" key="3">
    <source>
        <dbReference type="Proteomes" id="UP000736335"/>
    </source>
</evidence>
<reference evidence="2" key="1">
    <citation type="journal article" date="2020" name="Nat. Commun.">
        <title>Large-scale genome sequencing of mycorrhizal fungi provides insights into the early evolution of symbiotic traits.</title>
        <authorList>
            <person name="Miyauchi S."/>
            <person name="Kiss E."/>
            <person name="Kuo A."/>
            <person name="Drula E."/>
            <person name="Kohler A."/>
            <person name="Sanchez-Garcia M."/>
            <person name="Morin E."/>
            <person name="Andreopoulos B."/>
            <person name="Barry K.W."/>
            <person name="Bonito G."/>
            <person name="Buee M."/>
            <person name="Carver A."/>
            <person name="Chen C."/>
            <person name="Cichocki N."/>
            <person name="Clum A."/>
            <person name="Culley D."/>
            <person name="Crous P.W."/>
            <person name="Fauchery L."/>
            <person name="Girlanda M."/>
            <person name="Hayes R.D."/>
            <person name="Keri Z."/>
            <person name="LaButti K."/>
            <person name="Lipzen A."/>
            <person name="Lombard V."/>
            <person name="Magnuson J."/>
            <person name="Maillard F."/>
            <person name="Murat C."/>
            <person name="Nolan M."/>
            <person name="Ohm R.A."/>
            <person name="Pangilinan J."/>
            <person name="Pereira M.F."/>
            <person name="Perotto S."/>
            <person name="Peter M."/>
            <person name="Pfister S."/>
            <person name="Riley R."/>
            <person name="Sitrit Y."/>
            <person name="Stielow J.B."/>
            <person name="Szollosi G."/>
            <person name="Zifcakova L."/>
            <person name="Stursova M."/>
            <person name="Spatafora J.W."/>
            <person name="Tedersoo L."/>
            <person name="Vaario L.M."/>
            <person name="Yamada A."/>
            <person name="Yan M."/>
            <person name="Wang P."/>
            <person name="Xu J."/>
            <person name="Bruns T."/>
            <person name="Baldrian P."/>
            <person name="Vilgalys R."/>
            <person name="Dunand C."/>
            <person name="Henrissat B."/>
            <person name="Grigoriev I.V."/>
            <person name="Hibbett D."/>
            <person name="Nagy L.G."/>
            <person name="Martin F.M."/>
        </authorList>
    </citation>
    <scope>NUCLEOTIDE SEQUENCE</scope>
    <source>
        <strain evidence="2">UH-Tt-Lm1</strain>
    </source>
</reference>
<proteinExistence type="predicted"/>
<feature type="region of interest" description="Disordered" evidence="1">
    <location>
        <begin position="16"/>
        <end position="42"/>
    </location>
</feature>
<dbReference type="OrthoDB" id="348201at2759"/>
<sequence length="208" mass="22601">MTHSGTTCGTRALSFASHHHQARLQPGSTPLRRMMNSSDQFPTPGRSDPYIIFVVAITCCKTGFPPVRIGSSSAFARSRGFTGNGERQPPVVTAEHPPLLSISTRTRTWTSGNLGRSTSCLGAILPKAKRNREMTGSGGERTGNGASFSPCSTVQQPGRRNFRMEHQVFRPRLPNLTNKIQSLDGQVAAGHPSRLQALESHRQEGPLR</sequence>
<feature type="compositionally biased region" description="Polar residues" evidence="1">
    <location>
        <begin position="144"/>
        <end position="158"/>
    </location>
</feature>
<evidence type="ECO:0000256" key="1">
    <source>
        <dbReference type="SAM" id="MobiDB-lite"/>
    </source>
</evidence>
<name>A0A9P6HB40_9AGAM</name>
<protein>
    <submittedName>
        <fullName evidence="2">Uncharacterized protein</fullName>
    </submittedName>
</protein>
<feature type="region of interest" description="Disordered" evidence="1">
    <location>
        <begin position="131"/>
        <end position="159"/>
    </location>
</feature>
<organism evidence="2 3">
    <name type="scientific">Thelephora terrestris</name>
    <dbReference type="NCBI Taxonomy" id="56493"/>
    <lineage>
        <taxon>Eukaryota</taxon>
        <taxon>Fungi</taxon>
        <taxon>Dikarya</taxon>
        <taxon>Basidiomycota</taxon>
        <taxon>Agaricomycotina</taxon>
        <taxon>Agaricomycetes</taxon>
        <taxon>Thelephorales</taxon>
        <taxon>Thelephoraceae</taxon>
        <taxon>Thelephora</taxon>
    </lineage>
</organism>
<evidence type="ECO:0000313" key="2">
    <source>
        <dbReference type="EMBL" id="KAF9783128.1"/>
    </source>
</evidence>
<gene>
    <name evidence="2" type="ORF">BJ322DRAFT_137250</name>
</gene>
<reference evidence="2" key="2">
    <citation type="submission" date="2020-11" db="EMBL/GenBank/DDBJ databases">
        <authorList>
            <consortium name="DOE Joint Genome Institute"/>
            <person name="Kuo A."/>
            <person name="Miyauchi S."/>
            <person name="Kiss E."/>
            <person name="Drula E."/>
            <person name="Kohler A."/>
            <person name="Sanchez-Garcia M."/>
            <person name="Andreopoulos B."/>
            <person name="Barry K.W."/>
            <person name="Bonito G."/>
            <person name="Buee M."/>
            <person name="Carver A."/>
            <person name="Chen C."/>
            <person name="Cichocki N."/>
            <person name="Clum A."/>
            <person name="Culley D."/>
            <person name="Crous P.W."/>
            <person name="Fauchery L."/>
            <person name="Girlanda M."/>
            <person name="Hayes R."/>
            <person name="Keri Z."/>
            <person name="Labutti K."/>
            <person name="Lipzen A."/>
            <person name="Lombard V."/>
            <person name="Magnuson J."/>
            <person name="Maillard F."/>
            <person name="Morin E."/>
            <person name="Murat C."/>
            <person name="Nolan M."/>
            <person name="Ohm R."/>
            <person name="Pangilinan J."/>
            <person name="Pereira M."/>
            <person name="Perotto S."/>
            <person name="Peter M."/>
            <person name="Riley R."/>
            <person name="Sitrit Y."/>
            <person name="Stielow B."/>
            <person name="Szollosi G."/>
            <person name="Zifcakova L."/>
            <person name="Stursova M."/>
            <person name="Spatafora J.W."/>
            <person name="Tedersoo L."/>
            <person name="Vaario L.-M."/>
            <person name="Yamada A."/>
            <person name="Yan M."/>
            <person name="Wang P."/>
            <person name="Xu J."/>
            <person name="Bruns T."/>
            <person name="Baldrian P."/>
            <person name="Vilgalys R."/>
            <person name="Henrissat B."/>
            <person name="Grigoriev I.V."/>
            <person name="Hibbett D."/>
            <person name="Nagy L.G."/>
            <person name="Martin F.M."/>
        </authorList>
    </citation>
    <scope>NUCLEOTIDE SEQUENCE</scope>
    <source>
        <strain evidence="2">UH-Tt-Lm1</strain>
    </source>
</reference>